<protein>
    <submittedName>
        <fullName evidence="3">Uncharacterized protein</fullName>
    </submittedName>
</protein>
<evidence type="ECO:0000256" key="1">
    <source>
        <dbReference type="SAM" id="MobiDB-lite"/>
    </source>
</evidence>
<dbReference type="EMBL" id="VAWE01000002">
    <property type="protein sequence ID" value="TLQ39469.1"/>
    <property type="molecule type" value="Genomic_DNA"/>
</dbReference>
<proteinExistence type="predicted"/>
<dbReference type="EMBL" id="VAWE01000002">
    <property type="protein sequence ID" value="TLQ39190.1"/>
    <property type="molecule type" value="Genomic_DNA"/>
</dbReference>
<sequence length="273" mass="28498">MTESRRPRLVPTGNCFCGCGGEAEIGRWFVAGHDITAAAALRAVQGESLPQRLVRAGYGPDRSVVQEAVEQAGWVRCAGCAYAGAPAGLAAHQRSGGCTGVPPEPRSDQDGTPTPDQDAPPAGPPPGERRPRRPGTAQDTGPVRAANGPAQGLLLPGSGDPFWKQVPLPLRHTLATAAYRLVTPEQPVLREKGNRGVRYALRAAGNKRMTGRHWHALLTAPRESFGSARSERADQVFTVLGEVVAQYVAPALAQRPADGTAGPAADPAPPSPG</sequence>
<evidence type="ECO:0000313" key="2">
    <source>
        <dbReference type="EMBL" id="TLQ39190.1"/>
    </source>
</evidence>
<reference evidence="3 4" key="1">
    <citation type="submission" date="2019-05" db="EMBL/GenBank/DDBJ databases">
        <title>Streptomyces marianii sp. nov., a novel marine actinomycete from southern coast of India.</title>
        <authorList>
            <person name="Iniyan A.M."/>
            <person name="Wink J."/>
            <person name="Ramprasad E."/>
            <person name="Ramana C.V."/>
            <person name="Bunk B."/>
            <person name="Sproer C."/>
            <person name="Joseph F.-J.R.S."/>
            <person name="Vincent S.G.P."/>
        </authorList>
    </citation>
    <scope>NUCLEOTIDE SEQUENCE [LARGE SCALE GENOMIC DNA]</scope>
    <source>
        <strain evidence="3 4">ICN19</strain>
    </source>
</reference>
<gene>
    <name evidence="2" type="ORF">FEF34_37960</name>
    <name evidence="3" type="ORF">FEF34_39595</name>
</gene>
<name>A0A5R9DSH3_9ACTN</name>
<feature type="region of interest" description="Disordered" evidence="1">
    <location>
        <begin position="91"/>
        <end position="154"/>
    </location>
</feature>
<organism evidence="3 4">
    <name type="scientific">Streptomyces marianii</name>
    <dbReference type="NCBI Taxonomy" id="1817406"/>
    <lineage>
        <taxon>Bacteria</taxon>
        <taxon>Bacillati</taxon>
        <taxon>Actinomycetota</taxon>
        <taxon>Actinomycetes</taxon>
        <taxon>Kitasatosporales</taxon>
        <taxon>Streptomycetaceae</taxon>
        <taxon>Streptomyces</taxon>
    </lineage>
</organism>
<dbReference type="OrthoDB" id="4278666at2"/>
<keyword evidence="4" id="KW-1185">Reference proteome</keyword>
<accession>A0A5R9DSH3</accession>
<feature type="compositionally biased region" description="Low complexity" evidence="1">
    <location>
        <begin position="110"/>
        <end position="120"/>
    </location>
</feature>
<evidence type="ECO:0000313" key="3">
    <source>
        <dbReference type="EMBL" id="TLQ39469.1"/>
    </source>
</evidence>
<dbReference type="RefSeq" id="WP_138058002.1">
    <property type="nucleotide sequence ID" value="NZ_VAWE01000002.1"/>
</dbReference>
<comment type="caution">
    <text evidence="3">The sequence shown here is derived from an EMBL/GenBank/DDBJ whole genome shotgun (WGS) entry which is preliminary data.</text>
</comment>
<dbReference type="Proteomes" id="UP000305921">
    <property type="component" value="Unassembled WGS sequence"/>
</dbReference>
<evidence type="ECO:0000313" key="4">
    <source>
        <dbReference type="Proteomes" id="UP000305921"/>
    </source>
</evidence>
<dbReference type="AlphaFoldDB" id="A0A5R9DSH3"/>